<keyword evidence="2" id="KW-0472">Membrane</keyword>
<gene>
    <name evidence="4" type="ORF">AXF42_Ash014634</name>
</gene>
<protein>
    <recommendedName>
        <fullName evidence="3">DUF6821 domain-containing protein</fullName>
    </recommendedName>
</protein>
<accession>A0A2I0AK75</accession>
<dbReference type="OrthoDB" id="1931521at2759"/>
<dbReference type="EMBL" id="KZ451976">
    <property type="protein sequence ID" value="PKA55962.1"/>
    <property type="molecule type" value="Genomic_DNA"/>
</dbReference>
<dbReference type="STRING" id="1088818.A0A2I0AK75"/>
<feature type="region of interest" description="Disordered" evidence="1">
    <location>
        <begin position="46"/>
        <end position="75"/>
    </location>
</feature>
<evidence type="ECO:0000313" key="5">
    <source>
        <dbReference type="Proteomes" id="UP000236161"/>
    </source>
</evidence>
<evidence type="ECO:0000313" key="4">
    <source>
        <dbReference type="EMBL" id="PKA55962.1"/>
    </source>
</evidence>
<feature type="region of interest" description="Disordered" evidence="1">
    <location>
        <begin position="100"/>
        <end position="126"/>
    </location>
</feature>
<feature type="domain" description="DUF6821" evidence="3">
    <location>
        <begin position="180"/>
        <end position="261"/>
    </location>
</feature>
<keyword evidence="2" id="KW-0812">Transmembrane</keyword>
<dbReference type="PANTHER" id="PTHR33646:SF6">
    <property type="entry name" value="TRANSMEMBRANE PROTEIN"/>
    <property type="match status" value="1"/>
</dbReference>
<dbReference type="Proteomes" id="UP000236161">
    <property type="component" value="Unassembled WGS sequence"/>
</dbReference>
<reference evidence="4 5" key="1">
    <citation type="journal article" date="2017" name="Nature">
        <title>The Apostasia genome and the evolution of orchids.</title>
        <authorList>
            <person name="Zhang G.Q."/>
            <person name="Liu K.W."/>
            <person name="Li Z."/>
            <person name="Lohaus R."/>
            <person name="Hsiao Y.Y."/>
            <person name="Niu S.C."/>
            <person name="Wang J.Y."/>
            <person name="Lin Y.C."/>
            <person name="Xu Q."/>
            <person name="Chen L.J."/>
            <person name="Yoshida K."/>
            <person name="Fujiwara S."/>
            <person name="Wang Z.W."/>
            <person name="Zhang Y.Q."/>
            <person name="Mitsuda N."/>
            <person name="Wang M."/>
            <person name="Liu G.H."/>
            <person name="Pecoraro L."/>
            <person name="Huang H.X."/>
            <person name="Xiao X.J."/>
            <person name="Lin M."/>
            <person name="Wu X.Y."/>
            <person name="Wu W.L."/>
            <person name="Chen Y.Y."/>
            <person name="Chang S.B."/>
            <person name="Sakamoto S."/>
            <person name="Ohme-Takagi M."/>
            <person name="Yagi M."/>
            <person name="Zeng S.J."/>
            <person name="Shen C.Y."/>
            <person name="Yeh C.M."/>
            <person name="Luo Y.B."/>
            <person name="Tsai W.C."/>
            <person name="Van de Peer Y."/>
            <person name="Liu Z.J."/>
        </authorList>
    </citation>
    <scope>NUCLEOTIDE SEQUENCE [LARGE SCALE GENOMIC DNA]</scope>
    <source>
        <strain evidence="5">cv. Shenzhen</strain>
        <tissue evidence="4">Stem</tissue>
    </source>
</reference>
<proteinExistence type="predicted"/>
<dbReference type="InterPro" id="IPR049224">
    <property type="entry name" value="DUF6821"/>
</dbReference>
<name>A0A2I0AK75_9ASPA</name>
<dbReference type="InterPro" id="IPR045883">
    <property type="entry name" value="At4g13530-like"/>
</dbReference>
<dbReference type="PANTHER" id="PTHR33646">
    <property type="entry name" value="GB|AAF00631.1"/>
    <property type="match status" value="1"/>
</dbReference>
<dbReference type="Pfam" id="PF20705">
    <property type="entry name" value="DUF6821"/>
    <property type="match status" value="1"/>
</dbReference>
<dbReference type="AlphaFoldDB" id="A0A2I0AK75"/>
<keyword evidence="2" id="KW-1133">Transmembrane helix</keyword>
<evidence type="ECO:0000256" key="1">
    <source>
        <dbReference type="SAM" id="MobiDB-lite"/>
    </source>
</evidence>
<feature type="transmembrane region" description="Helical" evidence="2">
    <location>
        <begin position="193"/>
        <end position="213"/>
    </location>
</feature>
<evidence type="ECO:0000256" key="2">
    <source>
        <dbReference type="SAM" id="Phobius"/>
    </source>
</evidence>
<evidence type="ECO:0000259" key="3">
    <source>
        <dbReference type="Pfam" id="PF20705"/>
    </source>
</evidence>
<organism evidence="4 5">
    <name type="scientific">Apostasia shenzhenica</name>
    <dbReference type="NCBI Taxonomy" id="1088818"/>
    <lineage>
        <taxon>Eukaryota</taxon>
        <taxon>Viridiplantae</taxon>
        <taxon>Streptophyta</taxon>
        <taxon>Embryophyta</taxon>
        <taxon>Tracheophyta</taxon>
        <taxon>Spermatophyta</taxon>
        <taxon>Magnoliopsida</taxon>
        <taxon>Liliopsida</taxon>
        <taxon>Asparagales</taxon>
        <taxon>Orchidaceae</taxon>
        <taxon>Apostasioideae</taxon>
        <taxon>Apostasia</taxon>
    </lineage>
</organism>
<sequence length="274" mass="30218">MEDSADVHDWELIPASNLCETPKAVEVLDEDTEDGAIKADYFSLSYGGRRRPRSDEESDNGVSSDNPSWIEPDSDSRFLETSRGQLGFVETKFPIRDSGGFWSDESSDGKRSAANGENLEFGSLGDSATEIGSETMDALCEDIGEGFVGQGSSDAREMRPTGGGASIRENGKKIWWKLPLEFLKFCCFRIRPVWSISIAAAMVGIVMLGRKLYKMKHRSRNIQLRISVDDKKAAQFAARAARINDAFSVVRRMPIIRPSLPAGSTAQWAALPLR</sequence>
<keyword evidence="5" id="KW-1185">Reference proteome</keyword>